<name>A0A9X4P8H6_9LACT</name>
<dbReference type="AlphaFoldDB" id="A0A9X4P8H6"/>
<evidence type="ECO:0000313" key="8">
    <source>
        <dbReference type="EMBL" id="MDG6193590.1"/>
    </source>
</evidence>
<evidence type="ECO:0000256" key="4">
    <source>
        <dbReference type="ARBA" id="ARBA00022692"/>
    </source>
</evidence>
<keyword evidence="5 7" id="KW-1133">Transmembrane helix</keyword>
<keyword evidence="3" id="KW-0813">Transport</keyword>
<evidence type="ECO:0000256" key="3">
    <source>
        <dbReference type="ARBA" id="ARBA00022448"/>
    </source>
</evidence>
<feature type="transmembrane region" description="Helical" evidence="7">
    <location>
        <begin position="127"/>
        <end position="149"/>
    </location>
</feature>
<evidence type="ECO:0000256" key="5">
    <source>
        <dbReference type="ARBA" id="ARBA00022989"/>
    </source>
</evidence>
<proteinExistence type="inferred from homology"/>
<feature type="transmembrane region" description="Helical" evidence="7">
    <location>
        <begin position="161"/>
        <end position="178"/>
    </location>
</feature>
<dbReference type="Pfam" id="PF00860">
    <property type="entry name" value="Xan_ur_permease"/>
    <property type="match status" value="1"/>
</dbReference>
<feature type="transmembrane region" description="Helical" evidence="7">
    <location>
        <begin position="391"/>
        <end position="414"/>
    </location>
</feature>
<dbReference type="PANTHER" id="PTHR42810:SF2">
    <property type="entry name" value="PURINE PERMEASE C1399.01C-RELATED"/>
    <property type="match status" value="1"/>
</dbReference>
<dbReference type="RefSeq" id="WP_279363290.1">
    <property type="nucleotide sequence ID" value="NZ_JAMWGA010000003.1"/>
</dbReference>
<feature type="transmembrane region" description="Helical" evidence="7">
    <location>
        <begin position="368"/>
        <end position="385"/>
    </location>
</feature>
<evidence type="ECO:0000313" key="9">
    <source>
        <dbReference type="Proteomes" id="UP001153203"/>
    </source>
</evidence>
<dbReference type="NCBIfam" id="NF037981">
    <property type="entry name" value="NCS2_1"/>
    <property type="match status" value="1"/>
</dbReference>
<dbReference type="GO" id="GO:0005886">
    <property type="term" value="C:plasma membrane"/>
    <property type="evidence" value="ECO:0007669"/>
    <property type="project" value="TreeGrafter"/>
</dbReference>
<feature type="transmembrane region" description="Helical" evidence="7">
    <location>
        <begin position="337"/>
        <end position="356"/>
    </location>
</feature>
<protein>
    <submittedName>
        <fullName evidence="8">Purine/pyrimidine permease</fullName>
    </submittedName>
</protein>
<dbReference type="GO" id="GO:0042907">
    <property type="term" value="F:xanthine transmembrane transporter activity"/>
    <property type="evidence" value="ECO:0007669"/>
    <property type="project" value="TreeGrafter"/>
</dbReference>
<feature type="transmembrane region" description="Helical" evidence="7">
    <location>
        <begin position="91"/>
        <end position="115"/>
    </location>
</feature>
<evidence type="ECO:0000256" key="1">
    <source>
        <dbReference type="ARBA" id="ARBA00004141"/>
    </source>
</evidence>
<keyword evidence="4 7" id="KW-0812">Transmembrane</keyword>
<gene>
    <name evidence="8" type="ORF">NF708_06185</name>
</gene>
<evidence type="ECO:0000256" key="6">
    <source>
        <dbReference type="ARBA" id="ARBA00023136"/>
    </source>
</evidence>
<comment type="caution">
    <text evidence="8">The sequence shown here is derived from an EMBL/GenBank/DDBJ whole genome shotgun (WGS) entry which is preliminary data.</text>
</comment>
<dbReference type="Proteomes" id="UP001153203">
    <property type="component" value="Unassembled WGS sequence"/>
</dbReference>
<comment type="similarity">
    <text evidence="2">Belongs to the nucleobase:cation symporter-2 (NCS2) (TC 2.A.40) family.</text>
</comment>
<dbReference type="EMBL" id="JAMWGI010000003">
    <property type="protein sequence ID" value="MDG6193590.1"/>
    <property type="molecule type" value="Genomic_DNA"/>
</dbReference>
<feature type="transmembrane region" description="Helical" evidence="7">
    <location>
        <begin position="12"/>
        <end position="34"/>
    </location>
</feature>
<feature type="transmembrane region" description="Helical" evidence="7">
    <location>
        <begin position="310"/>
        <end position="331"/>
    </location>
</feature>
<evidence type="ECO:0000256" key="2">
    <source>
        <dbReference type="ARBA" id="ARBA00008821"/>
    </source>
</evidence>
<feature type="transmembrane region" description="Helical" evidence="7">
    <location>
        <begin position="226"/>
        <end position="245"/>
    </location>
</feature>
<feature type="transmembrane region" description="Helical" evidence="7">
    <location>
        <begin position="185"/>
        <end position="206"/>
    </location>
</feature>
<organism evidence="8 9">
    <name type="scientific">Lactococcus formosensis</name>
    <dbReference type="NCBI Taxonomy" id="1281486"/>
    <lineage>
        <taxon>Bacteria</taxon>
        <taxon>Bacillati</taxon>
        <taxon>Bacillota</taxon>
        <taxon>Bacilli</taxon>
        <taxon>Lactobacillales</taxon>
        <taxon>Streptococcaceae</taxon>
        <taxon>Lactococcus</taxon>
    </lineage>
</organism>
<keyword evidence="6 7" id="KW-0472">Membrane</keyword>
<reference evidence="8" key="1">
    <citation type="submission" date="2022-06" db="EMBL/GenBank/DDBJ databases">
        <title>Lactococcus from bovine mastitis in China.</title>
        <authorList>
            <person name="Lin Y."/>
            <person name="Han B."/>
        </authorList>
    </citation>
    <scope>NUCLEOTIDE SEQUENCE</scope>
    <source>
        <strain evidence="8">Hebei-B-39</strain>
    </source>
</reference>
<dbReference type="InterPro" id="IPR006043">
    <property type="entry name" value="NCS2"/>
</dbReference>
<evidence type="ECO:0000256" key="7">
    <source>
        <dbReference type="SAM" id="Phobius"/>
    </source>
</evidence>
<dbReference type="PANTHER" id="PTHR42810">
    <property type="entry name" value="PURINE PERMEASE C1399.01C-RELATED"/>
    <property type="match status" value="1"/>
</dbReference>
<accession>A0A9X4P8H6</accession>
<comment type="subcellular location">
    <subcellularLocation>
        <location evidence="1">Membrane</location>
        <topology evidence="1">Multi-pass membrane protein</topology>
    </subcellularLocation>
</comment>
<sequence length="429" mass="45434">MNKPKSHKTAEYSLIALQHVFVSNVWLDPIYVATAGGLSLAYSSNLVNTIFIVSGLVTLLQVTRLIKLPVIQGPSASFDALMISAAKTGQLSAAGSSILLSSFIVLLLSVTGLITKLVKFLSPAVKGVLIFIVGLSLINFTLSEFFGGVPGTRDFASPQNLSLALITCATVLLFSLFGKGIWKRFSFLFALVAGDATAYLIGSMDFSGVKTQAWFGFPHLLPYGQLHFNWSVFVAFFIAYLVAVVESISVYEAAGNLIGENIEASRIRNGIVGEALGSISSSLFGGFPTTGFAQNLGVLSMTSSFSHVPIMIAGVFFIILGFIPKIGALLALTPSSVIGGLFLPAAATLISAGLSILRKVEDNPRNNLVMGLPIILAIGLPSFSSNWSGPLAILLSNGILIGALTSVTLQLILINFPKFLEERINHASK</sequence>